<sequence>MSGDGDSSLDPSILVVEARFNESLGNQSVSGGGGSERWQHHEEKQQQQQQPLSLPPRSRGDVNWNASSSSSPSTIEEAEGGDGDRRTADRRWSDDGSNAGNDRDGGIETNEENEDEIAERVLRALRCKDMLMDEQARKLQRREMEARQLRRELDELRGEKQLLMQQLRGFLDGSTPMTTASETGPLKDSGQLYPSMLLQRADSQLQDERAERQQDARHFMAHIEQLTAQLAEAQHEARTREARHAQDLDTIQQEMQELSTVVDDMHATKAALCRTQEQLAKANEEKAQCQLERDRLVRSLQEALRREGSEHQRTLERMRAEAGAYERAKAAAEAKCRRAEAEQLKLAEELRALRIEMQQLVDENAALTLRMESSEQQLRRAQKQHVEERAAEAEARRRLQEELDAKVREMAQLRSTRDAQSQLLVEEEGRHALFQAEVEECVQSTRQLEEALMRCERRRCEAEERETRVAAERDALRVQLQRVTAASRQELLEQQQLTEEMRSFHQAKLQQMQQAAEHQRQRAERLEEKSEEAVREYRTLQALLDSTQRQMEEVAGKLHELRQQRMSLESMLAETQQENNECAAREKNAAAQLDAIRSRLKQRECAWRELRAKMQRLEEREQRRRLAEAADSLLRMRQNHHSQGKCKTKLQTCIRDKISRARLEENLLDNIAGVDVNTTLSTKEPSSMTAPPPPPETKRTPLRGPQLDAWQAKLQALEARNANLERQLASRQIGHRALVEDRKALHQQMHTLQETAQGLMSALERQHRDAIKHLEEAHRRHTLVACREASDALASHESCVRSGVVRVVSELMAFIRALEANATLVARHHERLQEAPVQMADDDDKENMLRAACDDITRNFLGVEGGWEALLQHSLRTTSGRKSSRADGGSLTAAMRRRIRCFLMDYLQAQLLGKPAAAVLPALRRQSGNKKKALNVSFAASSDGSTESHDDWDEEQENCGERPLVELLMERVRCVYGDDTPY</sequence>
<dbReference type="VEuPathDB" id="TriTrypDB:ECC02_002418"/>
<dbReference type="SMR" id="A0A2V2WM27"/>
<dbReference type="VEuPathDB" id="TriTrypDB:Tc_MARK_5722"/>
<feature type="compositionally biased region" description="Basic and acidic residues" evidence="2">
    <location>
        <begin position="82"/>
        <end position="94"/>
    </location>
</feature>
<dbReference type="VEuPathDB" id="TriTrypDB:TcBrA4_0067970"/>
<dbReference type="Proteomes" id="UP000246078">
    <property type="component" value="Unassembled WGS sequence"/>
</dbReference>
<feature type="coiled-coil region" evidence="1">
    <location>
        <begin position="132"/>
        <end position="166"/>
    </location>
</feature>
<accession>A0A2V2WM27</accession>
<feature type="region of interest" description="Disordered" evidence="2">
    <location>
        <begin position="679"/>
        <end position="702"/>
    </location>
</feature>
<dbReference type="VEuPathDB" id="TriTrypDB:C4B63_41g132"/>
<feature type="compositionally biased region" description="Basic and acidic residues" evidence="2">
    <location>
        <begin position="517"/>
        <end position="530"/>
    </location>
</feature>
<feature type="region of interest" description="Disordered" evidence="2">
    <location>
        <begin position="510"/>
        <end position="530"/>
    </location>
</feature>
<keyword evidence="3" id="KW-0418">Kinase</keyword>
<protein>
    <submittedName>
        <fullName evidence="3">Substrate of Polo-like kinase in the basal body 1</fullName>
    </submittedName>
</protein>
<feature type="region of interest" description="Disordered" evidence="2">
    <location>
        <begin position="24"/>
        <end position="115"/>
    </location>
</feature>
<reference evidence="3 4" key="1">
    <citation type="journal article" date="2018" name="Microb. Genom.">
        <title>Expanding an expanded genome: long-read sequencing of Trypanosoma cruzi.</title>
        <authorList>
            <person name="Berna L."/>
            <person name="Rodriguez M."/>
            <person name="Chiribao M.L."/>
            <person name="Parodi-Talice A."/>
            <person name="Pita S."/>
            <person name="Rijo G."/>
            <person name="Alvarez-Valin F."/>
            <person name="Robello C."/>
        </authorList>
    </citation>
    <scope>NUCLEOTIDE SEQUENCE [LARGE SCALE GENOMIC DNA]</scope>
    <source>
        <strain evidence="3 4">TCC</strain>
    </source>
</reference>
<proteinExistence type="predicted"/>
<feature type="compositionally biased region" description="Polar residues" evidence="2">
    <location>
        <begin position="679"/>
        <end position="689"/>
    </location>
</feature>
<feature type="coiled-coil region" evidence="1">
    <location>
        <begin position="279"/>
        <end position="416"/>
    </location>
</feature>
<dbReference type="VEuPathDB" id="TriTrypDB:TcG_07142"/>
<feature type="region of interest" description="Disordered" evidence="2">
    <location>
        <begin position="934"/>
        <end position="958"/>
    </location>
</feature>
<dbReference type="VEuPathDB" id="TriTrypDB:BCY84_19363"/>
<feature type="coiled-coil region" evidence="1">
    <location>
        <begin position="707"/>
        <end position="734"/>
    </location>
</feature>
<dbReference type="OMA" id="LMECVEC"/>
<dbReference type="VEuPathDB" id="TriTrypDB:TCDM_05841"/>
<evidence type="ECO:0000256" key="1">
    <source>
        <dbReference type="SAM" id="Coils"/>
    </source>
</evidence>
<dbReference type="VEuPathDB" id="TriTrypDB:TCSYLVIO_006972"/>
<dbReference type="AlphaFoldDB" id="A0A2V2WM27"/>
<gene>
    <name evidence="3" type="ORF">C3747_78g18</name>
</gene>
<evidence type="ECO:0000256" key="2">
    <source>
        <dbReference type="SAM" id="MobiDB-lite"/>
    </source>
</evidence>
<keyword evidence="3" id="KW-0808">Transferase</keyword>
<evidence type="ECO:0000313" key="3">
    <source>
        <dbReference type="EMBL" id="PWV09467.1"/>
    </source>
</evidence>
<dbReference type="OrthoDB" id="249147at2759"/>
<dbReference type="VEuPathDB" id="TriTrypDB:TcCLB.506531.20"/>
<dbReference type="GO" id="GO:0016301">
    <property type="term" value="F:kinase activity"/>
    <property type="evidence" value="ECO:0007669"/>
    <property type="project" value="UniProtKB-KW"/>
</dbReference>
<name>A0A2V2WM27_TRYCR</name>
<dbReference type="VEuPathDB" id="TriTrypDB:TcCLB.509399.80"/>
<organism evidence="3 4">
    <name type="scientific">Trypanosoma cruzi</name>
    <dbReference type="NCBI Taxonomy" id="5693"/>
    <lineage>
        <taxon>Eukaryota</taxon>
        <taxon>Discoba</taxon>
        <taxon>Euglenozoa</taxon>
        <taxon>Kinetoplastea</taxon>
        <taxon>Metakinetoplastina</taxon>
        <taxon>Trypanosomatida</taxon>
        <taxon>Trypanosomatidae</taxon>
        <taxon>Trypanosoma</taxon>
        <taxon>Schizotrypanum</taxon>
    </lineage>
</organism>
<comment type="caution">
    <text evidence="3">The sequence shown here is derived from an EMBL/GenBank/DDBJ whole genome shotgun (WGS) entry which is preliminary data.</text>
</comment>
<dbReference type="EMBL" id="PRFC01000078">
    <property type="protein sequence ID" value="PWV09467.1"/>
    <property type="molecule type" value="Genomic_DNA"/>
</dbReference>
<keyword evidence="1" id="KW-0175">Coiled coil</keyword>
<dbReference type="VEuPathDB" id="TriTrypDB:TcCL_ESM02577"/>
<dbReference type="VEuPathDB" id="TriTrypDB:C3747_78g18"/>
<feature type="coiled-coil region" evidence="1">
    <location>
        <begin position="216"/>
        <end position="243"/>
    </location>
</feature>
<dbReference type="VEuPathDB" id="TriTrypDB:TcBrA4_0067960"/>
<evidence type="ECO:0000313" key="4">
    <source>
        <dbReference type="Proteomes" id="UP000246078"/>
    </source>
</evidence>